<dbReference type="Proteomes" id="UP000515125">
    <property type="component" value="Unplaced"/>
</dbReference>
<protein>
    <submittedName>
        <fullName evidence="2">Uncharacterized protein LOC34624172</fullName>
    </submittedName>
</protein>
<evidence type="ECO:0000313" key="2">
    <source>
        <dbReference type="RefSeq" id="XP_026191103.1"/>
    </source>
</evidence>
<name>A0A6P6RTF4_9EIME</name>
<dbReference type="RefSeq" id="XP_026191103.1">
    <property type="nucleotide sequence ID" value="XM_026335318.1"/>
</dbReference>
<reference evidence="2" key="1">
    <citation type="submission" date="2025-08" db="UniProtKB">
        <authorList>
            <consortium name="RefSeq"/>
        </authorList>
    </citation>
    <scope>IDENTIFICATION</scope>
</reference>
<gene>
    <name evidence="2" type="primary">LOC34624172</name>
</gene>
<keyword evidence="1" id="KW-1185">Reference proteome</keyword>
<dbReference type="AlphaFoldDB" id="A0A6P6RTF4"/>
<organism evidence="1 2">
    <name type="scientific">Cyclospora cayetanensis</name>
    <dbReference type="NCBI Taxonomy" id="88456"/>
    <lineage>
        <taxon>Eukaryota</taxon>
        <taxon>Sar</taxon>
        <taxon>Alveolata</taxon>
        <taxon>Apicomplexa</taxon>
        <taxon>Conoidasida</taxon>
        <taxon>Coccidia</taxon>
        <taxon>Eucoccidiorida</taxon>
        <taxon>Eimeriorina</taxon>
        <taxon>Eimeriidae</taxon>
        <taxon>Cyclospora</taxon>
    </lineage>
</organism>
<dbReference type="OrthoDB" id="427543at2759"/>
<accession>A0A6P6RTF4</accession>
<sequence>MPRGGHRGGIYPISGLNWGPGQRYLKRGLYRHQRKDIFVPRWGWRRENFNPSPLPDGNTKKWEPESSKAWPLLGTRHHAKLYAFNEARYLQPALRCVYTPAVEHILNILEPSAESGRCFSGIGRPGVRAPGTDSPSSVGGYPCLPPHLVKVAKDVEREGATSGGSVSLARLPYFEKGRIRRLWSVAVEADTWRAPTAAPGASSDAAGSGGGALPLVDERAAVVRELPLAECLYARSNHRLNSRRHPIWLHLRHQKDKAKIPYLHRRRVTREQLHADTIGALNA</sequence>
<dbReference type="GeneID" id="34624172"/>
<evidence type="ECO:0000313" key="1">
    <source>
        <dbReference type="Proteomes" id="UP000515125"/>
    </source>
</evidence>
<proteinExistence type="predicted"/>